<evidence type="ECO:0000256" key="1">
    <source>
        <dbReference type="ARBA" id="ARBA00004370"/>
    </source>
</evidence>
<feature type="domain" description="GYF" evidence="6">
    <location>
        <begin position="3"/>
        <end position="48"/>
    </location>
</feature>
<keyword evidence="3 5" id="KW-1133">Transmembrane helix</keyword>
<dbReference type="InterPro" id="IPR051423">
    <property type="entry name" value="CD225/Dispanin"/>
</dbReference>
<feature type="transmembrane region" description="Helical" evidence="5">
    <location>
        <begin position="93"/>
        <end position="119"/>
    </location>
</feature>
<dbReference type="InterPro" id="IPR007593">
    <property type="entry name" value="CD225/Dispanin_fam"/>
</dbReference>
<evidence type="ECO:0000256" key="4">
    <source>
        <dbReference type="ARBA" id="ARBA00023136"/>
    </source>
</evidence>
<feature type="transmembrane region" description="Helical" evidence="5">
    <location>
        <begin position="140"/>
        <end position="173"/>
    </location>
</feature>
<sequence>MQYFYYVNGSQYGPVSLDILRQRGITSDTLVWREGLSTWVKAGELPELSSLFQNNNASVQPPFPQQSYTQYNNASSAQSYNTLQNKPIKPENYLVWAILSTIFCFFPFGIVAIVMAAGVDDAYNRGDYEAAQQKSKKARMWAMWSALTNVIVLVVYLIVIFFTVSGVALFGAANL</sequence>
<dbReference type="Pfam" id="PF04505">
    <property type="entry name" value="CD225"/>
    <property type="match status" value="1"/>
</dbReference>
<organism evidence="7 8">
    <name type="scientific">Porphyromonas miyakawae</name>
    <dbReference type="NCBI Taxonomy" id="3137470"/>
    <lineage>
        <taxon>Bacteria</taxon>
        <taxon>Pseudomonadati</taxon>
        <taxon>Bacteroidota</taxon>
        <taxon>Bacteroidia</taxon>
        <taxon>Bacteroidales</taxon>
        <taxon>Porphyromonadaceae</taxon>
        <taxon>Porphyromonas</taxon>
    </lineage>
</organism>
<keyword evidence="4 5" id="KW-0472">Membrane</keyword>
<dbReference type="Pfam" id="PF14237">
    <property type="entry name" value="GYF_2"/>
    <property type="match status" value="1"/>
</dbReference>
<dbReference type="EMBL" id="BAAFSF010000001">
    <property type="protein sequence ID" value="GAB1251670.1"/>
    <property type="molecule type" value="Genomic_DNA"/>
</dbReference>
<evidence type="ECO:0000256" key="2">
    <source>
        <dbReference type="ARBA" id="ARBA00022692"/>
    </source>
</evidence>
<evidence type="ECO:0000313" key="7">
    <source>
        <dbReference type="EMBL" id="GAB1251670.1"/>
    </source>
</evidence>
<evidence type="ECO:0000256" key="5">
    <source>
        <dbReference type="SAM" id="Phobius"/>
    </source>
</evidence>
<keyword evidence="8" id="KW-1185">Reference proteome</keyword>
<evidence type="ECO:0000313" key="8">
    <source>
        <dbReference type="Proteomes" id="UP001628220"/>
    </source>
</evidence>
<evidence type="ECO:0000259" key="6">
    <source>
        <dbReference type="Pfam" id="PF14237"/>
    </source>
</evidence>
<dbReference type="Proteomes" id="UP001628220">
    <property type="component" value="Unassembled WGS sequence"/>
</dbReference>
<reference evidence="7 8" key="1">
    <citation type="journal article" date="2025" name="Int. J. Syst. Evol. Microbiol.">
        <title>Desulfovibrio falkowii sp. nov., Porphyromonas miyakawae sp. nov., Mediterraneibacter flintii sp. nov. and Owariibacterium komagatae gen. nov., sp. nov., isolated from human faeces.</title>
        <authorList>
            <person name="Hamaguchi T."/>
            <person name="Ohara M."/>
            <person name="Hisatomi A."/>
            <person name="Sekiguchi K."/>
            <person name="Takeda J.I."/>
            <person name="Ueyama J."/>
            <person name="Ito M."/>
            <person name="Nishiwaki H."/>
            <person name="Ogi T."/>
            <person name="Hirayama M."/>
            <person name="Ohkuma M."/>
            <person name="Sakamoto M."/>
            <person name="Ohno K."/>
        </authorList>
    </citation>
    <scope>NUCLEOTIDE SEQUENCE [LARGE SCALE GENOMIC DNA]</scope>
    <source>
        <strain evidence="7 8">13CB11C</strain>
    </source>
</reference>
<dbReference type="InterPro" id="IPR025640">
    <property type="entry name" value="GYF_2"/>
</dbReference>
<evidence type="ECO:0000256" key="3">
    <source>
        <dbReference type="ARBA" id="ARBA00022989"/>
    </source>
</evidence>
<protein>
    <recommendedName>
        <fullName evidence="6">GYF domain-containing protein</fullName>
    </recommendedName>
</protein>
<name>A0ABQ0E1S2_9PORP</name>
<comment type="subcellular location">
    <subcellularLocation>
        <location evidence="1">Membrane</location>
    </subcellularLocation>
</comment>
<proteinExistence type="predicted"/>
<dbReference type="PANTHER" id="PTHR14948:SF25">
    <property type="entry name" value="DUF4190 DOMAIN-CONTAINING PROTEIN"/>
    <property type="match status" value="1"/>
</dbReference>
<gene>
    <name evidence="7" type="ORF">Tsumi_07740</name>
</gene>
<comment type="caution">
    <text evidence="7">The sequence shown here is derived from an EMBL/GenBank/DDBJ whole genome shotgun (WGS) entry which is preliminary data.</text>
</comment>
<dbReference type="PANTHER" id="PTHR14948">
    <property type="entry name" value="NG5"/>
    <property type="match status" value="1"/>
</dbReference>
<dbReference type="RefSeq" id="WP_411915474.1">
    <property type="nucleotide sequence ID" value="NZ_BAAFSF010000001.1"/>
</dbReference>
<accession>A0ABQ0E1S2</accession>
<keyword evidence="2 5" id="KW-0812">Transmembrane</keyword>